<feature type="region of interest" description="Disordered" evidence="1">
    <location>
        <begin position="293"/>
        <end position="345"/>
    </location>
</feature>
<reference evidence="2 3" key="1">
    <citation type="journal article" date="2015" name="Fungal Genet. Biol.">
        <title>Evolution of novel wood decay mechanisms in Agaricales revealed by the genome sequences of Fistulina hepatica and Cylindrobasidium torrendii.</title>
        <authorList>
            <person name="Floudas D."/>
            <person name="Held B.W."/>
            <person name="Riley R."/>
            <person name="Nagy L.G."/>
            <person name="Koehler G."/>
            <person name="Ransdell A.S."/>
            <person name="Younus H."/>
            <person name="Chow J."/>
            <person name="Chiniquy J."/>
            <person name="Lipzen A."/>
            <person name="Tritt A."/>
            <person name="Sun H."/>
            <person name="Haridas S."/>
            <person name="LaButti K."/>
            <person name="Ohm R.A."/>
            <person name="Kues U."/>
            <person name="Blanchette R.A."/>
            <person name="Grigoriev I.V."/>
            <person name="Minto R.E."/>
            <person name="Hibbett D.S."/>
        </authorList>
    </citation>
    <scope>NUCLEOTIDE SEQUENCE [LARGE SCALE GENOMIC DNA]</scope>
    <source>
        <strain evidence="2 3">FP15055 ss-10</strain>
    </source>
</reference>
<gene>
    <name evidence="2" type="ORF">CYLTODRAFT_489437</name>
</gene>
<dbReference type="EMBL" id="KN880495">
    <property type="protein sequence ID" value="KIY68811.1"/>
    <property type="molecule type" value="Genomic_DNA"/>
</dbReference>
<evidence type="ECO:0000313" key="2">
    <source>
        <dbReference type="EMBL" id="KIY68811.1"/>
    </source>
</evidence>
<sequence length="345" mass="38691">MNALHFEDQVSLEPSFDQVEAYMLHVAGDSSVLIYHQTASGMEPGEFSRRKKHAWNNLNVQRNLITSFDLASMAFRPSDSVLKSIISVYRSNSVCSVLENRIRLDEKPALRLPVDCSLEIDLSAQDTPIFTKHPHTGEITRHLYPYATLPRFTLPLTDPGLLGIAAYTFDRGTSNYRAPCPLDIVQRFRELWSTDEIMAHCKVFHNQLPTPPSSPPQSSHGKSLISHKRKYIGDDQANPPKRIRIAATASRRIRPTCQRHRRADPKHAAVPSSPDVDIASDVATLVVVEPSSPLKRKRAASQVQDCPVQQAPTRKRPRKDLPTTTIPTRTTYERAAKGKGRFTST</sequence>
<protein>
    <submittedName>
        <fullName evidence="2">Uncharacterized protein</fullName>
    </submittedName>
</protein>
<dbReference type="AlphaFoldDB" id="A0A0D7BGN6"/>
<evidence type="ECO:0000256" key="1">
    <source>
        <dbReference type="SAM" id="MobiDB-lite"/>
    </source>
</evidence>
<organism evidence="2 3">
    <name type="scientific">Cylindrobasidium torrendii FP15055 ss-10</name>
    <dbReference type="NCBI Taxonomy" id="1314674"/>
    <lineage>
        <taxon>Eukaryota</taxon>
        <taxon>Fungi</taxon>
        <taxon>Dikarya</taxon>
        <taxon>Basidiomycota</taxon>
        <taxon>Agaricomycotina</taxon>
        <taxon>Agaricomycetes</taxon>
        <taxon>Agaricomycetidae</taxon>
        <taxon>Agaricales</taxon>
        <taxon>Marasmiineae</taxon>
        <taxon>Physalacriaceae</taxon>
        <taxon>Cylindrobasidium</taxon>
    </lineage>
</organism>
<name>A0A0D7BGN6_9AGAR</name>
<dbReference type="Proteomes" id="UP000054007">
    <property type="component" value="Unassembled WGS sequence"/>
</dbReference>
<evidence type="ECO:0000313" key="3">
    <source>
        <dbReference type="Proteomes" id="UP000054007"/>
    </source>
</evidence>
<proteinExistence type="predicted"/>
<keyword evidence="3" id="KW-1185">Reference proteome</keyword>
<accession>A0A0D7BGN6</accession>